<accession>A0A177TDX8</accession>
<feature type="region of interest" description="Disordered" evidence="1">
    <location>
        <begin position="162"/>
        <end position="183"/>
    </location>
</feature>
<protein>
    <submittedName>
        <fullName evidence="2">Uncharacterized protein</fullName>
    </submittedName>
</protein>
<evidence type="ECO:0000313" key="2">
    <source>
        <dbReference type="EMBL" id="KAE8250897.1"/>
    </source>
</evidence>
<evidence type="ECO:0000256" key="1">
    <source>
        <dbReference type="SAM" id="MobiDB-lite"/>
    </source>
</evidence>
<reference evidence="2" key="1">
    <citation type="submission" date="2016-04" db="EMBL/GenBank/DDBJ databases">
        <authorList>
            <person name="Nguyen H.D."/>
            <person name="Samba Siva P."/>
            <person name="Cullis J."/>
            <person name="Levesque C.A."/>
            <person name="Hambleton S."/>
        </authorList>
    </citation>
    <scope>NUCLEOTIDE SEQUENCE</scope>
    <source>
        <strain evidence="2">DAOMC 236416</strain>
    </source>
</reference>
<sequence>MSMASSGIGKGADHRLLLLRRCSTSFRLHRHEVSTYPYSPTSSSYGIEAIGDAVRYTHLAGRASRIGPNAELATIPQRPIIGQDPDSGAKDKIQQTLQPLAKVITLIRGLPHASLLRRRAALRAWSSLSKEDRVEQGTKKSQHDATMVSSAERKLWTIWRRTGVSGRSKAGNGGGGQGQKQRW</sequence>
<comment type="caution">
    <text evidence="2">The sequence shown here is derived from an EMBL/GenBank/DDBJ whole genome shotgun (WGS) entry which is preliminary data.</text>
</comment>
<organism evidence="2 3">
    <name type="scientific">Tilletia indica</name>
    <dbReference type="NCBI Taxonomy" id="43049"/>
    <lineage>
        <taxon>Eukaryota</taxon>
        <taxon>Fungi</taxon>
        <taxon>Dikarya</taxon>
        <taxon>Basidiomycota</taxon>
        <taxon>Ustilaginomycotina</taxon>
        <taxon>Exobasidiomycetes</taxon>
        <taxon>Tilletiales</taxon>
        <taxon>Tilletiaceae</taxon>
        <taxon>Tilletia</taxon>
    </lineage>
</organism>
<name>A0A177TDX8_9BASI</name>
<gene>
    <name evidence="2" type="ORF">A4X13_0g4276</name>
</gene>
<dbReference type="EMBL" id="LWDF02000275">
    <property type="protein sequence ID" value="KAE8250897.1"/>
    <property type="molecule type" value="Genomic_DNA"/>
</dbReference>
<keyword evidence="3" id="KW-1185">Reference proteome</keyword>
<reference evidence="2" key="2">
    <citation type="journal article" date="2019" name="IMA Fungus">
        <title>Genome sequencing and comparison of five Tilletia species to identify candidate genes for the detection of regulated species infecting wheat.</title>
        <authorList>
            <person name="Nguyen H.D.T."/>
            <person name="Sultana T."/>
            <person name="Kesanakurti P."/>
            <person name="Hambleton S."/>
        </authorList>
    </citation>
    <scope>NUCLEOTIDE SEQUENCE</scope>
    <source>
        <strain evidence="2">DAOMC 236416</strain>
    </source>
</reference>
<proteinExistence type="predicted"/>
<dbReference type="Proteomes" id="UP000077521">
    <property type="component" value="Unassembled WGS sequence"/>
</dbReference>
<dbReference type="AlphaFoldDB" id="A0A177TDX8"/>
<feature type="compositionally biased region" description="Basic and acidic residues" evidence="1">
    <location>
        <begin position="129"/>
        <end position="143"/>
    </location>
</feature>
<evidence type="ECO:0000313" key="3">
    <source>
        <dbReference type="Proteomes" id="UP000077521"/>
    </source>
</evidence>
<feature type="region of interest" description="Disordered" evidence="1">
    <location>
        <begin position="127"/>
        <end position="147"/>
    </location>
</feature>
<feature type="compositionally biased region" description="Gly residues" evidence="1">
    <location>
        <begin position="171"/>
        <end position="183"/>
    </location>
</feature>